<comment type="pathway">
    <text evidence="4">Cofactor biosynthesis; pyridoxine 5'-phosphate biosynthesis; pyridoxine 5'-phosphate from D-erythrose 4-phosphate: step 5/5.</text>
</comment>
<keyword evidence="3 4" id="KW-0664">Pyridoxine biosynthesis</keyword>
<dbReference type="EMBL" id="AMWX01000001">
    <property type="protein sequence ID" value="EKO37084.1"/>
    <property type="molecule type" value="Genomic_DNA"/>
</dbReference>
<dbReference type="InterPro" id="IPR036130">
    <property type="entry name" value="Pyridoxine-5'_phos_synth"/>
</dbReference>
<dbReference type="HAMAP" id="MF_00279">
    <property type="entry name" value="PdxJ"/>
    <property type="match status" value="1"/>
</dbReference>
<evidence type="ECO:0000313" key="5">
    <source>
        <dbReference type="EMBL" id="EKO37084.1"/>
    </source>
</evidence>
<comment type="function">
    <text evidence="4">Catalyzes the complicated ring closure reaction between the two acyclic compounds 1-deoxy-D-xylulose-5-phosphate (DXP) and 3-amino-2-oxopropyl phosphate (1-amino-acetone-3-phosphate or AAP) to form pyridoxine 5'-phosphate (PNP) and inorganic phosphate.</text>
</comment>
<dbReference type="InterPro" id="IPR004569">
    <property type="entry name" value="PyrdxlP_synth_PdxJ"/>
</dbReference>
<feature type="binding site" evidence="4">
    <location>
        <position position="44"/>
    </location>
    <ligand>
        <name>1-deoxy-D-xylulose 5-phosphate</name>
        <dbReference type="ChEBI" id="CHEBI:57792"/>
    </ligand>
</feature>
<comment type="caution">
    <text evidence="4">Lacks conserved residue(s) required for the propagation of feature annotation.</text>
</comment>
<dbReference type="GO" id="GO:0033856">
    <property type="term" value="F:pyridoxine 5'-phosphate synthase activity"/>
    <property type="evidence" value="ECO:0007669"/>
    <property type="project" value="UniProtKB-EC"/>
</dbReference>
<dbReference type="InterPro" id="IPR013785">
    <property type="entry name" value="Aldolase_TIM"/>
</dbReference>
<dbReference type="Proteomes" id="UP000010310">
    <property type="component" value="Unassembled WGS sequence"/>
</dbReference>
<evidence type="ECO:0000256" key="1">
    <source>
        <dbReference type="ARBA" id="ARBA00022490"/>
    </source>
</evidence>
<dbReference type="PANTHER" id="PTHR30456:SF0">
    <property type="entry name" value="PYRIDOXINE 5'-PHOSPHATE SYNTHASE"/>
    <property type="match status" value="1"/>
</dbReference>
<comment type="subcellular location">
    <subcellularLocation>
        <location evidence="4">Cytoplasm</location>
    </subcellularLocation>
</comment>
<comment type="caution">
    <text evidence="5">The sequence shown here is derived from an EMBL/GenBank/DDBJ whole genome shotgun (WGS) entry which is preliminary data.</text>
</comment>
<sequence length="251" mass="27926">MNLSVNLNKIALIRNSRGNNTPSLIDYAEQCINLGVDGLTLHPRPDHRHATSEDAISISKICKNHDIEFNLEGNPFSLPDGDFIGFKELCIQASPNQVTLVPDDLKQITSDHGWQPGFHNDQLQLFLDSLKGLNIRTSLFIDANINSVKYASEIGFDRIEIYTGPFANYLADEDLTNFEICKNEIVDCINAAYELNLGINAGHDLNLDNLPHLIDCGSVDEVSIGHAIITDALKFGFEDTIIKYIKSVRKD</sequence>
<keyword evidence="2 4" id="KW-0808">Transferase</keyword>
<protein>
    <recommendedName>
        <fullName evidence="4">Pyridoxine 5'-phosphate synthase</fullName>
        <shortName evidence="4">PNP synthase</shortName>
        <ecNumber evidence="4">2.6.99.2</ecNumber>
    </recommendedName>
</protein>
<dbReference type="EC" id="2.6.99.2" evidence="4"/>
<gene>
    <name evidence="4 5" type="primary">pdxJ</name>
    <name evidence="5" type="ORF">B273_0197</name>
</gene>
<keyword evidence="1 4" id="KW-0963">Cytoplasm</keyword>
<name>K6G7K8_9GAMM</name>
<feature type="binding site" evidence="4">
    <location>
        <position position="204"/>
    </location>
    <ligand>
        <name>3-amino-2-oxopropyl phosphate</name>
        <dbReference type="ChEBI" id="CHEBI:57279"/>
    </ligand>
</feature>
<feature type="active site" description="Proton acceptor" evidence="4">
    <location>
        <position position="42"/>
    </location>
</feature>
<dbReference type="AlphaFoldDB" id="K6G7K8"/>
<keyword evidence="6" id="KW-1185">Reference proteome</keyword>
<feature type="binding site" evidence="4">
    <location>
        <position position="109"/>
    </location>
    <ligand>
        <name>1-deoxy-D-xylulose 5-phosphate</name>
        <dbReference type="ChEBI" id="CHEBI:57792"/>
    </ligand>
</feature>
<feature type="active site" description="Proton acceptor" evidence="4">
    <location>
        <position position="72"/>
    </location>
</feature>
<proteinExistence type="inferred from homology"/>
<reference evidence="5 6" key="1">
    <citation type="submission" date="2012-09" db="EMBL/GenBank/DDBJ databases">
        <authorList>
            <person name="Dupont C.L."/>
            <person name="Rusch D.B."/>
            <person name="Lombardo M.-J."/>
            <person name="Novotny M."/>
            <person name="Yee-Greenbaum J."/>
            <person name="Laskin R."/>
        </authorList>
    </citation>
    <scope>NUCLEOTIDE SEQUENCE [LARGE SCALE GENOMIC DNA]</scope>
    <source>
        <strain evidence="5">SAR86E</strain>
    </source>
</reference>
<feature type="active site" description="Proton donor" evidence="4">
    <location>
        <position position="203"/>
    </location>
</feature>
<dbReference type="GO" id="GO:0005829">
    <property type="term" value="C:cytosol"/>
    <property type="evidence" value="ECO:0007669"/>
    <property type="project" value="TreeGrafter"/>
</dbReference>
<dbReference type="GO" id="GO:0008615">
    <property type="term" value="P:pyridoxine biosynthetic process"/>
    <property type="evidence" value="ECO:0007669"/>
    <property type="project" value="UniProtKB-UniRule"/>
</dbReference>
<comment type="similarity">
    <text evidence="4">Belongs to the PNP synthase family.</text>
</comment>
<comment type="subunit">
    <text evidence="4">Homooctamer; tetramer of dimers.</text>
</comment>
<dbReference type="UniPathway" id="UPA00244">
    <property type="reaction ID" value="UER00313"/>
</dbReference>
<dbReference type="SUPFAM" id="SSF63892">
    <property type="entry name" value="Pyridoxine 5'-phosphate synthase"/>
    <property type="match status" value="1"/>
</dbReference>
<evidence type="ECO:0000256" key="2">
    <source>
        <dbReference type="ARBA" id="ARBA00022679"/>
    </source>
</evidence>
<dbReference type="NCBIfam" id="NF003626">
    <property type="entry name" value="PRK05265.1-4"/>
    <property type="match status" value="1"/>
</dbReference>
<evidence type="ECO:0000256" key="3">
    <source>
        <dbReference type="ARBA" id="ARBA00023096"/>
    </source>
</evidence>
<dbReference type="Gene3D" id="3.20.20.70">
    <property type="entry name" value="Aldolase class I"/>
    <property type="match status" value="1"/>
</dbReference>
<evidence type="ECO:0000256" key="4">
    <source>
        <dbReference type="HAMAP-Rule" id="MF_00279"/>
    </source>
</evidence>
<dbReference type="STRING" id="1208365.B273_0197"/>
<dbReference type="PATRIC" id="fig|1208365.4.peg.201"/>
<dbReference type="Pfam" id="PF03740">
    <property type="entry name" value="PdxJ"/>
    <property type="match status" value="1"/>
</dbReference>
<comment type="catalytic activity">
    <reaction evidence="4">
        <text>3-amino-2-oxopropyl phosphate + 1-deoxy-D-xylulose 5-phosphate = pyridoxine 5'-phosphate + phosphate + 2 H2O + H(+)</text>
        <dbReference type="Rhea" id="RHEA:15265"/>
        <dbReference type="ChEBI" id="CHEBI:15377"/>
        <dbReference type="ChEBI" id="CHEBI:15378"/>
        <dbReference type="ChEBI" id="CHEBI:43474"/>
        <dbReference type="ChEBI" id="CHEBI:57279"/>
        <dbReference type="ChEBI" id="CHEBI:57792"/>
        <dbReference type="ChEBI" id="CHEBI:58589"/>
        <dbReference type="EC" id="2.6.99.2"/>
    </reaction>
</comment>
<feature type="binding site" evidence="4">
    <location>
        <begin position="225"/>
        <end position="226"/>
    </location>
    <ligand>
        <name>3-amino-2-oxopropyl phosphate</name>
        <dbReference type="ChEBI" id="CHEBI:57279"/>
    </ligand>
</feature>
<feature type="site" description="Transition state stabilizer" evidence="4">
    <location>
        <position position="160"/>
    </location>
</feature>
<feature type="binding site" evidence="4">
    <location>
        <position position="6"/>
    </location>
    <ligand>
        <name>3-amino-2-oxopropyl phosphate</name>
        <dbReference type="ChEBI" id="CHEBI:57279"/>
    </ligand>
</feature>
<evidence type="ECO:0000313" key="6">
    <source>
        <dbReference type="Proteomes" id="UP000010310"/>
    </source>
</evidence>
<feature type="binding site" evidence="4">
    <location>
        <position position="49"/>
    </location>
    <ligand>
        <name>1-deoxy-D-xylulose 5-phosphate</name>
        <dbReference type="ChEBI" id="CHEBI:57792"/>
    </ligand>
</feature>
<accession>K6G7K8</accession>
<feature type="binding site" evidence="4">
    <location>
        <position position="17"/>
    </location>
    <ligand>
        <name>3-amino-2-oxopropyl phosphate</name>
        <dbReference type="ChEBI" id="CHEBI:57279"/>
    </ligand>
</feature>
<organism evidence="5 6">
    <name type="scientific">SAR86 cluster bacterium SAR86E</name>
    <dbReference type="NCBI Taxonomy" id="1208365"/>
    <lineage>
        <taxon>Bacteria</taxon>
        <taxon>Pseudomonadati</taxon>
        <taxon>Pseudomonadota</taxon>
        <taxon>Gammaproteobacteria</taxon>
        <taxon>SAR86 cluster</taxon>
    </lineage>
</organism>
<dbReference type="PANTHER" id="PTHR30456">
    <property type="entry name" value="PYRIDOXINE 5'-PHOSPHATE SYNTHASE"/>
    <property type="match status" value="1"/>
</dbReference>